<proteinExistence type="predicted"/>
<dbReference type="EMBL" id="ACVQ01000033">
    <property type="protein sequence ID" value="EET78576.1"/>
    <property type="molecule type" value="Genomic_DNA"/>
</dbReference>
<dbReference type="AlphaFoldDB" id="C6RIZ5"/>
<evidence type="ECO:0000313" key="1">
    <source>
        <dbReference type="EMBL" id="EET78576.1"/>
    </source>
</evidence>
<comment type="caution">
    <text evidence="1">The sequence shown here is derived from an EMBL/GenBank/DDBJ whole genome shotgun (WGS) entry which is preliminary data.</text>
</comment>
<name>C6RIZ5_9BACT</name>
<reference evidence="1 2" key="1">
    <citation type="submission" date="2009-07" db="EMBL/GenBank/DDBJ databases">
        <authorList>
            <person name="Madupu R."/>
            <person name="Sebastian Y."/>
            <person name="Durkin A.S."/>
            <person name="Torralba M."/>
            <person name="Methe B."/>
            <person name="Sutton G.G."/>
            <person name="Strausberg R.L."/>
            <person name="Nelson K.E."/>
        </authorList>
    </citation>
    <scope>NUCLEOTIDE SEQUENCE [LARGE SCALE GENOMIC DNA]</scope>
    <source>
        <strain evidence="1 2">RM3277</strain>
    </source>
</reference>
<gene>
    <name evidence="1" type="ORF">CAMSH0001_0091</name>
</gene>
<evidence type="ECO:0000313" key="2">
    <source>
        <dbReference type="Proteomes" id="UP000003107"/>
    </source>
</evidence>
<keyword evidence="2" id="KW-1185">Reference proteome</keyword>
<sequence>MALAGFWICKFEYVFAAWRLNLKSNLNEASLPRGTYRKIV</sequence>
<accession>C6RIZ5</accession>
<dbReference type="Proteomes" id="UP000003107">
    <property type="component" value="Unassembled WGS sequence"/>
</dbReference>
<protein>
    <submittedName>
        <fullName evidence="1">Uncharacterized protein</fullName>
    </submittedName>
</protein>
<organism evidence="1 2">
    <name type="scientific">Campylobacter showae RM3277</name>
    <dbReference type="NCBI Taxonomy" id="553219"/>
    <lineage>
        <taxon>Bacteria</taxon>
        <taxon>Pseudomonadati</taxon>
        <taxon>Campylobacterota</taxon>
        <taxon>Epsilonproteobacteria</taxon>
        <taxon>Campylobacterales</taxon>
        <taxon>Campylobacteraceae</taxon>
        <taxon>Campylobacter</taxon>
    </lineage>
</organism>